<dbReference type="SUPFAM" id="SSF48264">
    <property type="entry name" value="Cytochrome P450"/>
    <property type="match status" value="1"/>
</dbReference>
<reference evidence="8 9" key="1">
    <citation type="submission" date="2014-04" db="EMBL/GenBank/DDBJ databases">
        <authorList>
            <consortium name="DOE Joint Genome Institute"/>
            <person name="Kuo A."/>
            <person name="Martino E."/>
            <person name="Perotto S."/>
            <person name="Kohler A."/>
            <person name="Nagy L.G."/>
            <person name="Floudas D."/>
            <person name="Copeland A."/>
            <person name="Barry K.W."/>
            <person name="Cichocki N."/>
            <person name="Veneault-Fourrey C."/>
            <person name="LaButti K."/>
            <person name="Lindquist E.A."/>
            <person name="Lipzen A."/>
            <person name="Lundell T."/>
            <person name="Morin E."/>
            <person name="Murat C."/>
            <person name="Sun H."/>
            <person name="Tunlid A."/>
            <person name="Henrissat B."/>
            <person name="Grigoriev I.V."/>
            <person name="Hibbett D.S."/>
            <person name="Martin F."/>
            <person name="Nordberg H.P."/>
            <person name="Cantor M.N."/>
            <person name="Hua S.X."/>
        </authorList>
    </citation>
    <scope>NUCLEOTIDE SEQUENCE [LARGE SCALE GENOMIC DNA]</scope>
    <source>
        <strain evidence="8 9">Zn</strain>
    </source>
</reference>
<keyword evidence="7" id="KW-1133">Transmembrane helix</keyword>
<dbReference type="InterPro" id="IPR001128">
    <property type="entry name" value="Cyt_P450"/>
</dbReference>
<accession>A0A0C3GQ45</accession>
<evidence type="ECO:0000313" key="9">
    <source>
        <dbReference type="Proteomes" id="UP000054321"/>
    </source>
</evidence>
<dbReference type="Pfam" id="PF00067">
    <property type="entry name" value="p450"/>
    <property type="match status" value="1"/>
</dbReference>
<comment type="cofactor">
    <cofactor evidence="1 5">
        <name>heme</name>
        <dbReference type="ChEBI" id="CHEBI:30413"/>
    </cofactor>
</comment>
<dbReference type="InParanoid" id="A0A0C3GQ45"/>
<proteinExistence type="inferred from homology"/>
<dbReference type="InterPro" id="IPR017972">
    <property type="entry name" value="Cyt_P450_CS"/>
</dbReference>
<dbReference type="GO" id="GO:0004497">
    <property type="term" value="F:monooxygenase activity"/>
    <property type="evidence" value="ECO:0007669"/>
    <property type="project" value="UniProtKB-KW"/>
</dbReference>
<reference evidence="9" key="2">
    <citation type="submission" date="2015-01" db="EMBL/GenBank/DDBJ databases">
        <title>Evolutionary Origins and Diversification of the Mycorrhizal Mutualists.</title>
        <authorList>
            <consortium name="DOE Joint Genome Institute"/>
            <consortium name="Mycorrhizal Genomics Consortium"/>
            <person name="Kohler A."/>
            <person name="Kuo A."/>
            <person name="Nagy L.G."/>
            <person name="Floudas D."/>
            <person name="Copeland A."/>
            <person name="Barry K.W."/>
            <person name="Cichocki N."/>
            <person name="Veneault-Fourrey C."/>
            <person name="LaButti K."/>
            <person name="Lindquist E.A."/>
            <person name="Lipzen A."/>
            <person name="Lundell T."/>
            <person name="Morin E."/>
            <person name="Murat C."/>
            <person name="Riley R."/>
            <person name="Ohm R."/>
            <person name="Sun H."/>
            <person name="Tunlid A."/>
            <person name="Henrissat B."/>
            <person name="Grigoriev I.V."/>
            <person name="Hibbett D.S."/>
            <person name="Martin F."/>
        </authorList>
    </citation>
    <scope>NUCLEOTIDE SEQUENCE [LARGE SCALE GENOMIC DNA]</scope>
    <source>
        <strain evidence="9">Zn</strain>
    </source>
</reference>
<name>A0A0C3GQ45_OIDMZ</name>
<keyword evidence="4 5" id="KW-0408">Iron</keyword>
<evidence type="ECO:0008006" key="10">
    <source>
        <dbReference type="Google" id="ProtNLM"/>
    </source>
</evidence>
<evidence type="ECO:0000256" key="1">
    <source>
        <dbReference type="ARBA" id="ARBA00001971"/>
    </source>
</evidence>
<gene>
    <name evidence="8" type="ORF">OIDMADRAFT_46617</name>
</gene>
<keyword evidence="6" id="KW-0503">Monooxygenase</keyword>
<dbReference type="Proteomes" id="UP000054321">
    <property type="component" value="Unassembled WGS sequence"/>
</dbReference>
<dbReference type="CDD" id="cd11060">
    <property type="entry name" value="CYP57A1-like"/>
    <property type="match status" value="1"/>
</dbReference>
<comment type="similarity">
    <text evidence="2 6">Belongs to the cytochrome P450 family.</text>
</comment>
<evidence type="ECO:0000313" key="8">
    <source>
        <dbReference type="EMBL" id="KIM92616.1"/>
    </source>
</evidence>
<dbReference type="OrthoDB" id="3934656at2759"/>
<dbReference type="InterPro" id="IPR002401">
    <property type="entry name" value="Cyt_P450_E_grp-I"/>
</dbReference>
<protein>
    <recommendedName>
        <fullName evidence="10">Cytochrome P450</fullName>
    </recommendedName>
</protein>
<dbReference type="HOGENOM" id="CLU_001570_14_0_1"/>
<feature type="binding site" description="axial binding residue" evidence="5">
    <location>
        <position position="440"/>
    </location>
    <ligand>
        <name>heme</name>
        <dbReference type="ChEBI" id="CHEBI:30413"/>
    </ligand>
    <ligandPart>
        <name>Fe</name>
        <dbReference type="ChEBI" id="CHEBI:18248"/>
    </ligandPart>
</feature>
<dbReference type="InterPro" id="IPR036396">
    <property type="entry name" value="Cyt_P450_sf"/>
</dbReference>
<dbReference type="PRINTS" id="PR00385">
    <property type="entry name" value="P450"/>
</dbReference>
<sequence length="503" mass="57364">MVLSAAWKDYSITSFFIIPVAFPALYILFILYLSPLSGIPGPFSASFSKWWLIRHALQGDPHREILRIHKRYGKIVRVGPNEVSVNDAAAFRTIYGAGSKFRKGDFYGVWQGSRKFDLFAERSQKIHASHRKLVSGIYSLNSLKSMEPYVDETISVLLGKMRGILGQSLDMGLWFQLFAFDVIGEVTFSKPFGFLDKGKDDGAFGEIEEVALSGSWIGQIPSLYWLHDFLEPMIGNHIALNNRHGKIREFAIREINARKDRGSHRPDILAKLFEMQKMKPEEMNDQAVISMVSTNIFAGSDTTAASLRAIIYYLLKTPECMQKLIDEIEDLKQKDSVSSIVTLKQAQEMPYLQACIHESMRMFPVSGLALPRVVPPGGIHIDSHFIPEGMTVGVNAWALHYNYEIFGNDAEVFRPDRWLQQDTGDMERCFFSWGRGSRTCIGKNLAMMEISKLIPTLFMHFDMKLTNPNEEWTERCIWFMKQEGLNVTIFPREMLDDKQLQGN</sequence>
<dbReference type="GO" id="GO:0005506">
    <property type="term" value="F:iron ion binding"/>
    <property type="evidence" value="ECO:0007669"/>
    <property type="project" value="InterPro"/>
</dbReference>
<keyword evidence="9" id="KW-1185">Reference proteome</keyword>
<evidence type="ECO:0000256" key="6">
    <source>
        <dbReference type="RuleBase" id="RU000461"/>
    </source>
</evidence>
<keyword evidence="7" id="KW-0812">Transmembrane</keyword>
<dbReference type="PRINTS" id="PR00463">
    <property type="entry name" value="EP450I"/>
</dbReference>
<dbReference type="PANTHER" id="PTHR24305">
    <property type="entry name" value="CYTOCHROME P450"/>
    <property type="match status" value="1"/>
</dbReference>
<organism evidence="8 9">
    <name type="scientific">Oidiodendron maius (strain Zn)</name>
    <dbReference type="NCBI Taxonomy" id="913774"/>
    <lineage>
        <taxon>Eukaryota</taxon>
        <taxon>Fungi</taxon>
        <taxon>Dikarya</taxon>
        <taxon>Ascomycota</taxon>
        <taxon>Pezizomycotina</taxon>
        <taxon>Leotiomycetes</taxon>
        <taxon>Leotiomycetes incertae sedis</taxon>
        <taxon>Myxotrichaceae</taxon>
        <taxon>Oidiodendron</taxon>
    </lineage>
</organism>
<keyword evidence="5 6" id="KW-0349">Heme</keyword>
<keyword evidence="7" id="KW-0472">Membrane</keyword>
<dbReference type="GO" id="GO:0020037">
    <property type="term" value="F:heme binding"/>
    <property type="evidence" value="ECO:0007669"/>
    <property type="project" value="InterPro"/>
</dbReference>
<evidence type="ECO:0000256" key="2">
    <source>
        <dbReference type="ARBA" id="ARBA00010617"/>
    </source>
</evidence>
<dbReference type="GO" id="GO:0016705">
    <property type="term" value="F:oxidoreductase activity, acting on paired donors, with incorporation or reduction of molecular oxygen"/>
    <property type="evidence" value="ECO:0007669"/>
    <property type="project" value="InterPro"/>
</dbReference>
<keyword evidence="3 5" id="KW-0479">Metal-binding</keyword>
<evidence type="ECO:0000256" key="4">
    <source>
        <dbReference type="ARBA" id="ARBA00023004"/>
    </source>
</evidence>
<dbReference type="STRING" id="913774.A0A0C3GQ45"/>
<dbReference type="AlphaFoldDB" id="A0A0C3GQ45"/>
<evidence type="ECO:0000256" key="5">
    <source>
        <dbReference type="PIRSR" id="PIRSR602401-1"/>
    </source>
</evidence>
<evidence type="ECO:0000256" key="7">
    <source>
        <dbReference type="SAM" id="Phobius"/>
    </source>
</evidence>
<feature type="transmembrane region" description="Helical" evidence="7">
    <location>
        <begin position="12"/>
        <end position="33"/>
    </location>
</feature>
<dbReference type="Gene3D" id="1.10.630.10">
    <property type="entry name" value="Cytochrome P450"/>
    <property type="match status" value="1"/>
</dbReference>
<keyword evidence="6" id="KW-0560">Oxidoreductase</keyword>
<dbReference type="PANTHER" id="PTHR24305:SF232">
    <property type="entry name" value="P450, PUTATIVE (EUROFUNG)-RELATED"/>
    <property type="match status" value="1"/>
</dbReference>
<dbReference type="EMBL" id="KN832914">
    <property type="protein sequence ID" value="KIM92616.1"/>
    <property type="molecule type" value="Genomic_DNA"/>
</dbReference>
<dbReference type="FunFam" id="1.10.630.10:FF:000050">
    <property type="entry name" value="Cytochrome P450 monooxygenase"/>
    <property type="match status" value="1"/>
</dbReference>
<dbReference type="InterPro" id="IPR050121">
    <property type="entry name" value="Cytochrome_P450_monoxygenase"/>
</dbReference>
<evidence type="ECO:0000256" key="3">
    <source>
        <dbReference type="ARBA" id="ARBA00022723"/>
    </source>
</evidence>
<dbReference type="PROSITE" id="PS00086">
    <property type="entry name" value="CYTOCHROME_P450"/>
    <property type="match status" value="1"/>
</dbReference>